<protein>
    <submittedName>
        <fullName evidence="1">Uncharacterized protein</fullName>
    </submittedName>
</protein>
<comment type="caution">
    <text evidence="1">The sequence shown here is derived from an EMBL/GenBank/DDBJ whole genome shotgun (WGS) entry which is preliminary data.</text>
</comment>
<reference evidence="1 2" key="1">
    <citation type="submission" date="2019-05" db="EMBL/GenBank/DDBJ databases">
        <title>The metagenome of a microbial culture collection derived from dairy environment covers the genomic content of the human microbiome.</title>
        <authorList>
            <person name="Roder T."/>
            <person name="Wuthrich D."/>
            <person name="Sattari Z."/>
            <person name="Von Ah U."/>
            <person name="Bar C."/>
            <person name="Ronchi F."/>
            <person name="Macpherson A.J."/>
            <person name="Ganal-Vonarburg S.C."/>
            <person name="Bruggmann R."/>
            <person name="Vergeres G."/>
        </authorList>
    </citation>
    <scope>NUCLEOTIDE SEQUENCE [LARGE SCALE GENOMIC DNA]</scope>
    <source>
        <strain evidence="1 2">FAM 24235</strain>
    </source>
</reference>
<dbReference type="RefSeq" id="WP_138471709.1">
    <property type="nucleotide sequence ID" value="NZ_VBTE01000015.1"/>
</dbReference>
<evidence type="ECO:0000313" key="2">
    <source>
        <dbReference type="Proteomes" id="UP000307201"/>
    </source>
</evidence>
<dbReference type="EMBL" id="VBTE01000015">
    <property type="protein sequence ID" value="TLQ07596.1"/>
    <property type="molecule type" value="Genomic_DNA"/>
</dbReference>
<evidence type="ECO:0000313" key="1">
    <source>
        <dbReference type="EMBL" id="TLQ07596.1"/>
    </source>
</evidence>
<organism evidence="1 2">
    <name type="scientific">Marinilactibacillus psychrotolerans</name>
    <dbReference type="NCBI Taxonomy" id="191770"/>
    <lineage>
        <taxon>Bacteria</taxon>
        <taxon>Bacillati</taxon>
        <taxon>Bacillota</taxon>
        <taxon>Bacilli</taxon>
        <taxon>Lactobacillales</taxon>
        <taxon>Carnobacteriaceae</taxon>
        <taxon>Marinilactibacillus</taxon>
    </lineage>
</organism>
<gene>
    <name evidence="1" type="ORF">FEZ48_06340</name>
</gene>
<dbReference type="Proteomes" id="UP000307201">
    <property type="component" value="Unassembled WGS sequence"/>
</dbReference>
<accession>A0A5R9C407</accession>
<dbReference type="AlphaFoldDB" id="A0A5R9C407"/>
<proteinExistence type="predicted"/>
<name>A0A5R9C407_9LACT</name>
<sequence length="86" mass="10090">MSCAYCESDGAERKWMNSTDNRTRFKLGKKCGSRTHKDLRMIVHWNSWKMRKRMDNDFNSAFKINFCPMCGKNLKEKCANGESSKL</sequence>